<keyword evidence="6 17" id="KW-0679">Respiratory chain</keyword>
<sequence length="346" mass="38299">MNPQAKLIFTTSLLLGTTITISSNHWILAWTGLEINTLAILPLISKSHHPRAVEAATKYFLVQAAASALVLFSSMTNAWHTGQWDITQLTHPTSCLILTSAIAIKLGLVPFHFWFPEVLQGSPLTTGLLLSTAMKFPPITLLFMTSQSLNSTLLTTMAIMSTALGGWMGLNQTQTRKILAFSSISHLGWMAIIITYSPKLALLNFYLYTLMTAAVFLTMNSMKVLKLSTLMTSWTKSPALSTTLLLTLLSLAGLPPLTGFLPKWLIIQELTKQEMPLMATMISLLSLLSLFFYLRLAYCSTITLPPHTTNHMKRWHVHKPVNTQMAILTTLSIMLLPISPIILTIM</sequence>
<dbReference type="PRINTS" id="PR01436">
    <property type="entry name" value="NADHDHGNASE2"/>
</dbReference>
<dbReference type="PANTHER" id="PTHR46552:SF1">
    <property type="entry name" value="NADH-UBIQUINONE OXIDOREDUCTASE CHAIN 2"/>
    <property type="match status" value="1"/>
</dbReference>
<keyword evidence="13 17" id="KW-0830">Ubiquinone</keyword>
<evidence type="ECO:0000256" key="14">
    <source>
        <dbReference type="ARBA" id="ARBA00023128"/>
    </source>
</evidence>
<gene>
    <name evidence="20" type="primary">ND2</name>
</gene>
<evidence type="ECO:0000256" key="10">
    <source>
        <dbReference type="ARBA" id="ARBA00022982"/>
    </source>
</evidence>
<evidence type="ECO:0000256" key="12">
    <source>
        <dbReference type="ARBA" id="ARBA00023027"/>
    </source>
</evidence>
<evidence type="ECO:0000313" key="23">
    <source>
        <dbReference type="EMBL" id="ABO33420.1"/>
    </source>
</evidence>
<feature type="transmembrane region" description="Helical" evidence="17">
    <location>
        <begin position="152"/>
        <end position="171"/>
    </location>
</feature>
<feature type="transmembrane region" description="Helical" evidence="17">
    <location>
        <begin position="178"/>
        <end position="196"/>
    </location>
</feature>
<keyword evidence="10 17" id="KW-0249">Electron transport</keyword>
<reference evidence="20" key="1">
    <citation type="journal article" date="2007" name="Mol. Ecol.">
        <title>Phylogeography of the white-breasted nuthatch (Sitta carolinensis): diversification in North American pine and oak woodlands.</title>
        <authorList>
            <person name="Spellman G.M."/>
            <person name="Klicka J."/>
        </authorList>
    </citation>
    <scope>NUCLEOTIDE SEQUENCE</scope>
    <source>
        <strain evidence="21">R10</strain>
        <strain evidence="20">R2</strain>
        <strain evidence="24">S13</strain>
        <strain evidence="22">S2</strain>
        <strain evidence="23">S9</strain>
    </source>
</reference>
<feature type="transmembrane region" description="Helical" evidence="17">
    <location>
        <begin position="96"/>
        <end position="115"/>
    </location>
</feature>
<feature type="transmembrane region" description="Helical" evidence="17">
    <location>
        <begin position="202"/>
        <end position="219"/>
    </location>
</feature>
<keyword evidence="15 17" id="KW-0472">Membrane</keyword>
<protein>
    <recommendedName>
        <fullName evidence="4 17">NADH-ubiquinone oxidoreductase chain 2</fullName>
        <ecNumber evidence="3 17">7.1.1.2</ecNumber>
    </recommendedName>
</protein>
<comment type="subcellular location">
    <subcellularLocation>
        <location evidence="1 17">Mitochondrion inner membrane</location>
        <topology evidence="1 17">Multi-pass membrane protein</topology>
    </subcellularLocation>
</comment>
<dbReference type="GO" id="GO:0005743">
    <property type="term" value="C:mitochondrial inner membrane"/>
    <property type="evidence" value="ECO:0007669"/>
    <property type="project" value="UniProtKB-SubCell"/>
</dbReference>
<dbReference type="InterPro" id="IPR010933">
    <property type="entry name" value="NADH_DH_su2_C"/>
</dbReference>
<evidence type="ECO:0000256" key="11">
    <source>
        <dbReference type="ARBA" id="ARBA00022989"/>
    </source>
</evidence>
<keyword evidence="14 17" id="KW-0496">Mitochondrion</keyword>
<evidence type="ECO:0000256" key="1">
    <source>
        <dbReference type="ARBA" id="ARBA00004448"/>
    </source>
</evidence>
<keyword evidence="5" id="KW-0813">Transport</keyword>
<evidence type="ECO:0000256" key="7">
    <source>
        <dbReference type="ARBA" id="ARBA00022692"/>
    </source>
</evidence>
<geneLocation type="mitochondrion" evidence="20"/>
<evidence type="ECO:0000256" key="16">
    <source>
        <dbReference type="ARBA" id="ARBA00049551"/>
    </source>
</evidence>
<feature type="transmembrane region" description="Helical" evidence="17">
    <location>
        <begin position="325"/>
        <end position="345"/>
    </location>
</feature>
<evidence type="ECO:0000313" key="24">
    <source>
        <dbReference type="EMBL" id="ABO33424.1"/>
    </source>
</evidence>
<keyword evidence="12 17" id="KW-0520">NAD</keyword>
<evidence type="ECO:0000256" key="8">
    <source>
        <dbReference type="ARBA" id="ARBA00022792"/>
    </source>
</evidence>
<evidence type="ECO:0000313" key="21">
    <source>
        <dbReference type="EMBL" id="ABO33391.1"/>
    </source>
</evidence>
<keyword evidence="8 17" id="KW-0999">Mitochondrion inner membrane</keyword>
<dbReference type="Pfam" id="PF06444">
    <property type="entry name" value="NADH_dehy_S2_C"/>
    <property type="match status" value="1"/>
</dbReference>
<dbReference type="EC" id="7.1.1.2" evidence="3 17"/>
<dbReference type="EMBL" id="EF108530">
    <property type="protein sequence ID" value="ABO33391.1"/>
    <property type="molecule type" value="Genomic_DNA"/>
</dbReference>
<dbReference type="InterPro" id="IPR050175">
    <property type="entry name" value="Complex_I_Subunit_2"/>
</dbReference>
<evidence type="ECO:0000259" key="18">
    <source>
        <dbReference type="Pfam" id="PF00361"/>
    </source>
</evidence>
<evidence type="ECO:0000256" key="9">
    <source>
        <dbReference type="ARBA" id="ARBA00022967"/>
    </source>
</evidence>
<evidence type="ECO:0000256" key="17">
    <source>
        <dbReference type="RuleBase" id="RU003403"/>
    </source>
</evidence>
<evidence type="ECO:0000256" key="6">
    <source>
        <dbReference type="ARBA" id="ARBA00022660"/>
    </source>
</evidence>
<keyword evidence="11 17" id="KW-1133">Transmembrane helix</keyword>
<evidence type="ECO:0000256" key="4">
    <source>
        <dbReference type="ARBA" id="ARBA00021008"/>
    </source>
</evidence>
<feature type="domain" description="NADH:quinone oxidoreductase/Mrp antiporter transmembrane" evidence="18">
    <location>
        <begin position="23"/>
        <end position="288"/>
    </location>
</feature>
<dbReference type="InterPro" id="IPR001750">
    <property type="entry name" value="ND/Mrp_TM"/>
</dbReference>
<dbReference type="EMBL" id="EF108522">
    <property type="protein sequence ID" value="ABO33383.1"/>
    <property type="molecule type" value="Genomic_DNA"/>
</dbReference>
<dbReference type="EMBL" id="EF108552">
    <property type="protein sequence ID" value="ABO33413.1"/>
    <property type="molecule type" value="Genomic_DNA"/>
</dbReference>
<dbReference type="EMBL" id="EF108563">
    <property type="protein sequence ID" value="ABO33424.1"/>
    <property type="molecule type" value="Genomic_DNA"/>
</dbReference>
<evidence type="ECO:0000259" key="19">
    <source>
        <dbReference type="Pfam" id="PF06444"/>
    </source>
</evidence>
<evidence type="ECO:0000313" key="20">
    <source>
        <dbReference type="EMBL" id="ABO33383.1"/>
    </source>
</evidence>
<keyword evidence="7 17" id="KW-0812">Transmembrane</keyword>
<feature type="domain" description="NADH dehydrogenase subunit 2 C-terminal" evidence="19">
    <location>
        <begin position="290"/>
        <end position="343"/>
    </location>
</feature>
<dbReference type="EMBL" id="EF108559">
    <property type="protein sequence ID" value="ABO33420.1"/>
    <property type="molecule type" value="Genomic_DNA"/>
</dbReference>
<dbReference type="Pfam" id="PF00361">
    <property type="entry name" value="Proton_antipo_M"/>
    <property type="match status" value="1"/>
</dbReference>
<comment type="similarity">
    <text evidence="2 17">Belongs to the complex I subunit 2 family.</text>
</comment>
<proteinExistence type="inferred from homology"/>
<evidence type="ECO:0000313" key="22">
    <source>
        <dbReference type="EMBL" id="ABO33413.1"/>
    </source>
</evidence>
<evidence type="ECO:0000256" key="15">
    <source>
        <dbReference type="ARBA" id="ARBA00023136"/>
    </source>
</evidence>
<keyword evidence="9 17" id="KW-1278">Translocase</keyword>
<feature type="transmembrane region" description="Helical" evidence="17">
    <location>
        <begin position="56"/>
        <end position="76"/>
    </location>
</feature>
<dbReference type="InterPro" id="IPR003917">
    <property type="entry name" value="NADH_UbQ_OxRdtase_chain2"/>
</dbReference>
<evidence type="ECO:0000256" key="3">
    <source>
        <dbReference type="ARBA" id="ARBA00012944"/>
    </source>
</evidence>
<accession>A9P446</accession>
<name>A9P446_SITCR</name>
<feature type="transmembrane region" description="Helical" evidence="17">
    <location>
        <begin position="239"/>
        <end position="257"/>
    </location>
</feature>
<evidence type="ECO:0000256" key="13">
    <source>
        <dbReference type="ARBA" id="ARBA00023075"/>
    </source>
</evidence>
<feature type="transmembrane region" description="Helical" evidence="17">
    <location>
        <begin position="277"/>
        <end position="304"/>
    </location>
</feature>
<dbReference type="AlphaFoldDB" id="A9P446"/>
<dbReference type="PANTHER" id="PTHR46552">
    <property type="entry name" value="NADH-UBIQUINONE OXIDOREDUCTASE CHAIN 2"/>
    <property type="match status" value="1"/>
</dbReference>
<dbReference type="GO" id="GO:0008137">
    <property type="term" value="F:NADH dehydrogenase (ubiquinone) activity"/>
    <property type="evidence" value="ECO:0007669"/>
    <property type="project" value="UniProtKB-EC"/>
</dbReference>
<evidence type="ECO:0000256" key="5">
    <source>
        <dbReference type="ARBA" id="ARBA00022448"/>
    </source>
</evidence>
<comment type="function">
    <text evidence="17">Core subunit of the mitochondrial membrane respiratory chain NADH dehydrogenase (Complex I) which catalyzes electron transfer from NADH through the respiratory chain, using ubiquinone as an electron acceptor. Essential for the catalytic activity and assembly of complex I.</text>
</comment>
<organism evidence="20">
    <name type="scientific">Sitta carolinensis</name>
    <name type="common">White-breasted nuthatch</name>
    <dbReference type="NCBI Taxonomy" id="50250"/>
    <lineage>
        <taxon>Eukaryota</taxon>
        <taxon>Metazoa</taxon>
        <taxon>Chordata</taxon>
        <taxon>Craniata</taxon>
        <taxon>Vertebrata</taxon>
        <taxon>Euteleostomi</taxon>
        <taxon>Archelosauria</taxon>
        <taxon>Archosauria</taxon>
        <taxon>Dinosauria</taxon>
        <taxon>Saurischia</taxon>
        <taxon>Theropoda</taxon>
        <taxon>Coelurosauria</taxon>
        <taxon>Aves</taxon>
        <taxon>Neognathae</taxon>
        <taxon>Neoaves</taxon>
        <taxon>Telluraves</taxon>
        <taxon>Australaves</taxon>
        <taxon>Passeriformes</taxon>
        <taxon>Sittidae</taxon>
        <taxon>Sitta</taxon>
    </lineage>
</organism>
<dbReference type="GO" id="GO:0006120">
    <property type="term" value="P:mitochondrial electron transport, NADH to ubiquinone"/>
    <property type="evidence" value="ECO:0007669"/>
    <property type="project" value="InterPro"/>
</dbReference>
<evidence type="ECO:0000256" key="2">
    <source>
        <dbReference type="ARBA" id="ARBA00007012"/>
    </source>
</evidence>
<comment type="catalytic activity">
    <reaction evidence="16 17">
        <text>a ubiquinone + NADH + 5 H(+)(in) = a ubiquinol + NAD(+) + 4 H(+)(out)</text>
        <dbReference type="Rhea" id="RHEA:29091"/>
        <dbReference type="Rhea" id="RHEA-COMP:9565"/>
        <dbReference type="Rhea" id="RHEA-COMP:9566"/>
        <dbReference type="ChEBI" id="CHEBI:15378"/>
        <dbReference type="ChEBI" id="CHEBI:16389"/>
        <dbReference type="ChEBI" id="CHEBI:17976"/>
        <dbReference type="ChEBI" id="CHEBI:57540"/>
        <dbReference type="ChEBI" id="CHEBI:57945"/>
        <dbReference type="EC" id="7.1.1.2"/>
    </reaction>
</comment>